<evidence type="ECO:0000313" key="4">
    <source>
        <dbReference type="Proteomes" id="UP000290767"/>
    </source>
</evidence>
<evidence type="ECO:0000256" key="1">
    <source>
        <dbReference type="ARBA" id="ARBA00009387"/>
    </source>
</evidence>
<name>A0A4Q1UEF5_RHILE</name>
<evidence type="ECO:0000313" key="3">
    <source>
        <dbReference type="EMBL" id="RXT29497.1"/>
    </source>
</evidence>
<reference evidence="3 4" key="1">
    <citation type="submission" date="2017-03" db="EMBL/GenBank/DDBJ databases">
        <authorList>
            <person name="Safronova V.I."/>
            <person name="Sazanova A.L."/>
            <person name="Chirak E.R."/>
        </authorList>
    </citation>
    <scope>NUCLEOTIDE SEQUENCE [LARGE SCALE GENOMIC DNA]</scope>
    <source>
        <strain evidence="3 4">Tri-43</strain>
    </source>
</reference>
<dbReference type="AlphaFoldDB" id="A0A4Q1UEF5"/>
<dbReference type="Gene3D" id="1.10.530.10">
    <property type="match status" value="1"/>
</dbReference>
<dbReference type="EMBL" id="MZMU01000003">
    <property type="protein sequence ID" value="RXT29497.1"/>
    <property type="molecule type" value="Genomic_DNA"/>
</dbReference>
<dbReference type="Proteomes" id="UP000290767">
    <property type="component" value="Unassembled WGS sequence"/>
</dbReference>
<dbReference type="InterPro" id="IPR023346">
    <property type="entry name" value="Lysozyme-like_dom_sf"/>
</dbReference>
<sequence>MLADAAVRHGEDPDLLTEFAGIESGFNPLAKNPNSSAGGLLQFTDGTARQYGLGDKFDGNQSADAGARLLKDNRASLRKALGREPTGGELYLAHQQGAGGAIKLLTNPNANAAELVGAKAVAGNGGSIGMTAAQFAGLWTSKIKSGGGSYARLPAAAADGPVSVTPVRTPVQVTPGAPGGFRPRAGNSIYDRAYNVKGTNTYLQELELTMLQDQSSVYDAYKDDPVQLEKAMGELLQAHMSDHVFPEIAPEYQLAFQKQAFVRVQRAKTEFDERKRAQDKVDYLGRVDTLEGQKSQTIAGLDPNDENAATVLSNLQSSIDNHYDAGVARGIISPAEAETYKSRSRSEGVTGFYVGQAQKMKADDIASMRAEMTKDYAAGELEGVTADDWDRIDKGLASAESARRTQDVKADADLAKRGEDIAKRVARGLPVDPSEMSRFQMDAGTAPKGKEIVASTLTRLKLAEAVRTLPIGEVEKALPKILGEGATPEDYDFAKKTVAEQRKDLQTDPIGVAERFGILPVSPSLPLDGDVDPDTVSGAFSERINQAQAAAQHFGVSPKYFRPGEAEQVQAAVIADPDKGLSIAAGLVDAAGANADRVLAELGPAAPAVSLSGGLVAAGGDPKAARDLIAGYGKSPDGKDYADMPNTKRLPIAQTETGNALAFTPGEINRVDAAAAAIARKRLYDAGIDPKKDDAKEVYQRAYQEAAGATFVNNVQFGGFGDYDRGAWYRAVKVVVPPSIRADKFVDVVGSLTDADIGSVKGKNGKTWTAADYQKGIPVAVKGGYAFALGDPAGSSPMFIADENGNPIVIDVAGMRDKLQARVPEAWR</sequence>
<comment type="caution">
    <text evidence="3">The sequence shown here is derived from an EMBL/GenBank/DDBJ whole genome shotgun (WGS) entry which is preliminary data.</text>
</comment>
<comment type="similarity">
    <text evidence="1">Belongs to the virb1 family.</text>
</comment>
<protein>
    <recommendedName>
        <fullName evidence="2">Transglycosylase SLT domain-containing protein</fullName>
    </recommendedName>
</protein>
<dbReference type="SUPFAM" id="SSF53955">
    <property type="entry name" value="Lysozyme-like"/>
    <property type="match status" value="1"/>
</dbReference>
<accession>A0A4Q1UEF5</accession>
<gene>
    <name evidence="3" type="ORF">B5P46_11865</name>
</gene>
<proteinExistence type="inferred from homology"/>
<feature type="domain" description="Transglycosylase SLT" evidence="2">
    <location>
        <begin position="5"/>
        <end position="79"/>
    </location>
</feature>
<dbReference type="InterPro" id="IPR008258">
    <property type="entry name" value="Transglycosylase_SLT_dom_1"/>
</dbReference>
<evidence type="ECO:0000259" key="2">
    <source>
        <dbReference type="Pfam" id="PF01464"/>
    </source>
</evidence>
<organism evidence="3 4">
    <name type="scientific">Rhizobium leguminosarum</name>
    <dbReference type="NCBI Taxonomy" id="384"/>
    <lineage>
        <taxon>Bacteria</taxon>
        <taxon>Pseudomonadati</taxon>
        <taxon>Pseudomonadota</taxon>
        <taxon>Alphaproteobacteria</taxon>
        <taxon>Hyphomicrobiales</taxon>
        <taxon>Rhizobiaceae</taxon>
        <taxon>Rhizobium/Agrobacterium group</taxon>
        <taxon>Rhizobium</taxon>
    </lineage>
</organism>
<dbReference type="Pfam" id="PF01464">
    <property type="entry name" value="SLT"/>
    <property type="match status" value="1"/>
</dbReference>